<comment type="caution">
    <text evidence="1">The sequence shown here is derived from an EMBL/GenBank/DDBJ whole genome shotgun (WGS) entry which is preliminary data.</text>
</comment>
<keyword evidence="2" id="KW-1185">Reference proteome</keyword>
<dbReference type="EMBL" id="JANPWB010000013">
    <property type="protein sequence ID" value="KAJ1105498.1"/>
    <property type="molecule type" value="Genomic_DNA"/>
</dbReference>
<protein>
    <submittedName>
        <fullName evidence="1">Uncharacterized protein</fullName>
    </submittedName>
</protein>
<accession>A0AAV7MU44</accession>
<reference evidence="1" key="1">
    <citation type="journal article" date="2022" name="bioRxiv">
        <title>Sequencing and chromosome-scale assembly of the giantPleurodeles waltlgenome.</title>
        <authorList>
            <person name="Brown T."/>
            <person name="Elewa A."/>
            <person name="Iarovenko S."/>
            <person name="Subramanian E."/>
            <person name="Araus A.J."/>
            <person name="Petzold A."/>
            <person name="Susuki M."/>
            <person name="Suzuki K.-i.T."/>
            <person name="Hayashi T."/>
            <person name="Toyoda A."/>
            <person name="Oliveira C."/>
            <person name="Osipova E."/>
            <person name="Leigh N.D."/>
            <person name="Simon A."/>
            <person name="Yun M.H."/>
        </authorList>
    </citation>
    <scope>NUCLEOTIDE SEQUENCE</scope>
    <source>
        <strain evidence="1">20211129_DDA</strain>
        <tissue evidence="1">Liver</tissue>
    </source>
</reference>
<proteinExistence type="predicted"/>
<gene>
    <name evidence="1" type="ORF">NDU88_002904</name>
</gene>
<dbReference type="Proteomes" id="UP001066276">
    <property type="component" value="Chromosome 9"/>
</dbReference>
<name>A0AAV7MU44_PLEWA</name>
<dbReference type="AlphaFoldDB" id="A0AAV7MU44"/>
<sequence length="178" mass="19866">MRIRVKERQALAVGHTGCVNLQQTYVSITEEACMHPRKLFAPFQEKVLCSSVDSLMKFYCCPHQCGENQQSTMIDYTSRVPSQPSSLMTNQVTKHITLQSIEFGQRCYWTNKQLCVGLIFNNFTCLMTPLRPRTGTYWCWLTLGCSMGLGGRGTSSSSCAVYSGDSDTVLHWGGVVLG</sequence>
<evidence type="ECO:0000313" key="2">
    <source>
        <dbReference type="Proteomes" id="UP001066276"/>
    </source>
</evidence>
<evidence type="ECO:0000313" key="1">
    <source>
        <dbReference type="EMBL" id="KAJ1105498.1"/>
    </source>
</evidence>
<organism evidence="1 2">
    <name type="scientific">Pleurodeles waltl</name>
    <name type="common">Iberian ribbed newt</name>
    <dbReference type="NCBI Taxonomy" id="8319"/>
    <lineage>
        <taxon>Eukaryota</taxon>
        <taxon>Metazoa</taxon>
        <taxon>Chordata</taxon>
        <taxon>Craniata</taxon>
        <taxon>Vertebrata</taxon>
        <taxon>Euteleostomi</taxon>
        <taxon>Amphibia</taxon>
        <taxon>Batrachia</taxon>
        <taxon>Caudata</taxon>
        <taxon>Salamandroidea</taxon>
        <taxon>Salamandridae</taxon>
        <taxon>Pleurodelinae</taxon>
        <taxon>Pleurodeles</taxon>
    </lineage>
</organism>